<sequence>MYDIVFVIIAAMILTIGFYVIYHGAWWVLTKCVSWLWGLLRTVKNKEEQTEGNTMVGGVKNGF</sequence>
<proteinExistence type="predicted"/>
<protein>
    <submittedName>
        <fullName evidence="2">Uncharacterized protein</fullName>
    </submittedName>
</protein>
<keyword evidence="1" id="KW-0472">Membrane</keyword>
<dbReference type="AlphaFoldDB" id="A0A0F9CZ54"/>
<keyword evidence="1" id="KW-1133">Transmembrane helix</keyword>
<dbReference type="EMBL" id="LAZR01031115">
    <property type="protein sequence ID" value="KKL54683.1"/>
    <property type="molecule type" value="Genomic_DNA"/>
</dbReference>
<comment type="caution">
    <text evidence="2">The sequence shown here is derived from an EMBL/GenBank/DDBJ whole genome shotgun (WGS) entry which is preliminary data.</text>
</comment>
<reference evidence="2" key="1">
    <citation type="journal article" date="2015" name="Nature">
        <title>Complex archaea that bridge the gap between prokaryotes and eukaryotes.</title>
        <authorList>
            <person name="Spang A."/>
            <person name="Saw J.H."/>
            <person name="Jorgensen S.L."/>
            <person name="Zaremba-Niedzwiedzka K."/>
            <person name="Martijn J."/>
            <person name="Lind A.E."/>
            <person name="van Eijk R."/>
            <person name="Schleper C."/>
            <person name="Guy L."/>
            <person name="Ettema T.J."/>
        </authorList>
    </citation>
    <scope>NUCLEOTIDE SEQUENCE</scope>
</reference>
<organism evidence="2">
    <name type="scientific">marine sediment metagenome</name>
    <dbReference type="NCBI Taxonomy" id="412755"/>
    <lineage>
        <taxon>unclassified sequences</taxon>
        <taxon>metagenomes</taxon>
        <taxon>ecological metagenomes</taxon>
    </lineage>
</organism>
<feature type="transmembrane region" description="Helical" evidence="1">
    <location>
        <begin position="6"/>
        <end position="29"/>
    </location>
</feature>
<gene>
    <name evidence="2" type="ORF">LCGC14_2262990</name>
</gene>
<evidence type="ECO:0000313" key="2">
    <source>
        <dbReference type="EMBL" id="KKL54683.1"/>
    </source>
</evidence>
<evidence type="ECO:0000256" key="1">
    <source>
        <dbReference type="SAM" id="Phobius"/>
    </source>
</evidence>
<name>A0A0F9CZ54_9ZZZZ</name>
<accession>A0A0F9CZ54</accession>
<keyword evidence="1" id="KW-0812">Transmembrane</keyword>